<reference evidence="9 10" key="1">
    <citation type="journal article" date="2011" name="Proc. Natl. Acad. Sci. U.S.A.">
        <title>Evolutionary erosion of yeast sex chromosomes by mating-type switching accidents.</title>
        <authorList>
            <person name="Gordon J.L."/>
            <person name="Armisen D."/>
            <person name="Proux-Wera E."/>
            <person name="Oheigeartaigh S.S."/>
            <person name="Byrne K.P."/>
            <person name="Wolfe K.H."/>
        </authorList>
    </citation>
    <scope>NUCLEOTIDE SEQUENCE [LARGE SCALE GENOMIC DNA]</scope>
    <source>
        <strain evidence="10">ATCC 76901 / BCRC 22586 / CBS 4309 / NBRC 1992 / NRRL Y-12630</strain>
    </source>
</reference>
<dbReference type="KEGG" id="ncs:NCAS_0B02960"/>
<dbReference type="OMA" id="YYERHFH"/>
<evidence type="ECO:0000256" key="3">
    <source>
        <dbReference type="ARBA" id="ARBA00023128"/>
    </source>
</evidence>
<feature type="binding site" evidence="7">
    <location>
        <position position="216"/>
    </location>
    <ligand>
        <name>Zn(2+)</name>
        <dbReference type="ChEBI" id="CHEBI:29105"/>
    </ligand>
</feature>
<sequence>MTTMRALLTRRRHPVLRIQRRSIMLSTWATLAAGPSLVNYLFGNDTRMANAMDAGELHNKNDDYELQRRERVDSRLSQLRNSRPRTPRYEGNIPLYKHEKLLLFLISGIQSYFHPENGLNIVKLGEATAIAPFLNHLQQIMLQDPTGRRILRDKPFVHTSILHMDKLSKLPENTFGYTFYKWCKRENVGPDTRAPVKYIDDPTHAFIFRRYRQCHDFYHALVDMPIIIEGEITVKALEAANLGVPMAALGTIFAPWRLKHVQRERLFDTYIPWALKSGWNAKPFINVYWEELLEKDVNDLRRELGIKLPPDLRNVRKERASLIKQLKAPYSPKP</sequence>
<dbReference type="HOGENOM" id="CLU_061241_0_2_1"/>
<feature type="transmembrane region" description="Helical" evidence="8">
    <location>
        <begin position="21"/>
        <end position="42"/>
    </location>
</feature>
<dbReference type="InterPro" id="IPR007715">
    <property type="entry name" value="Coq4"/>
</dbReference>
<evidence type="ECO:0000256" key="4">
    <source>
        <dbReference type="ARBA" id="ARBA00023136"/>
    </source>
</evidence>
<evidence type="ECO:0000256" key="5">
    <source>
        <dbReference type="ARBA" id="ARBA00023239"/>
    </source>
</evidence>
<keyword evidence="10" id="KW-1185">Reference proteome</keyword>
<dbReference type="GO" id="GO:0120539">
    <property type="term" value="F:4-hydroxy-3-methoxy-5-polyprenylbenzoate decarboxylase activity"/>
    <property type="evidence" value="ECO:0007669"/>
    <property type="project" value="UniProtKB-EC"/>
</dbReference>
<comment type="subcellular location">
    <subcellularLocation>
        <location evidence="7">Mitochondrion inner membrane</location>
        <topology evidence="7">Peripheral membrane protein</topology>
        <orientation evidence="7">Matrix side</orientation>
    </subcellularLocation>
</comment>
<dbReference type="PANTHER" id="PTHR12922:SF7">
    <property type="entry name" value="UBIQUINONE BIOSYNTHESIS PROTEIN COQ4 HOMOLOG, MITOCHONDRIAL"/>
    <property type="match status" value="1"/>
</dbReference>
<dbReference type="GeneID" id="96901940"/>
<dbReference type="OrthoDB" id="4249at2759"/>
<comment type="similarity">
    <text evidence="7">Belongs to the COQ4 family.</text>
</comment>
<keyword evidence="1 7" id="KW-0831">Ubiquinone biosynthesis</keyword>
<reference key="2">
    <citation type="submission" date="2011-08" db="EMBL/GenBank/DDBJ databases">
        <title>Genome sequence of Naumovozyma castellii.</title>
        <authorList>
            <person name="Gordon J.L."/>
            <person name="Armisen D."/>
            <person name="Proux-Wera E."/>
            <person name="OhEigeartaigh S.S."/>
            <person name="Byrne K.P."/>
            <person name="Wolfe K.H."/>
        </authorList>
    </citation>
    <scope>NUCLEOTIDE SEQUENCE</scope>
    <source>
        <strain>Type strain:CBS 4309</strain>
    </source>
</reference>
<evidence type="ECO:0000256" key="7">
    <source>
        <dbReference type="HAMAP-Rule" id="MF_03111"/>
    </source>
</evidence>
<keyword evidence="3 7" id="KW-0496">Mitochondrion</keyword>
<dbReference type="RefSeq" id="XP_003674754.1">
    <property type="nucleotide sequence ID" value="XM_003674706.1"/>
</dbReference>
<comment type="pathway">
    <text evidence="7">Cofactor biosynthesis; ubiquinone biosynthesis.</text>
</comment>
<keyword evidence="2 7" id="KW-0999">Mitochondrion inner membrane</keyword>
<evidence type="ECO:0000313" key="10">
    <source>
        <dbReference type="Proteomes" id="UP000001640"/>
    </source>
</evidence>
<feature type="binding site" evidence="7">
    <location>
        <position position="215"/>
    </location>
    <ligand>
        <name>Zn(2+)</name>
        <dbReference type="ChEBI" id="CHEBI:29105"/>
    </ligand>
</feature>
<name>G0VBQ4_NAUCA</name>
<dbReference type="HAMAP" id="MF_03111">
    <property type="entry name" value="Coq4"/>
    <property type="match status" value="1"/>
</dbReference>
<proteinExistence type="inferred from homology"/>
<evidence type="ECO:0000256" key="1">
    <source>
        <dbReference type="ARBA" id="ARBA00022688"/>
    </source>
</evidence>
<keyword evidence="4 7" id="KW-0472">Membrane</keyword>
<comment type="cofactor">
    <cofactor evidence="7">
        <name>Zn(2+)</name>
        <dbReference type="ChEBI" id="CHEBI:29105"/>
    </cofactor>
</comment>
<evidence type="ECO:0000256" key="6">
    <source>
        <dbReference type="ARBA" id="ARBA00081568"/>
    </source>
</evidence>
<protein>
    <recommendedName>
        <fullName evidence="6">4-hydroxy-3-methoxy-5-polyprenylbenzoate decarboxylase</fullName>
    </recommendedName>
</protein>
<dbReference type="eggNOG" id="KOG3244">
    <property type="taxonomic scope" value="Eukaryota"/>
</dbReference>
<comment type="function">
    <text evidence="7">Lyase that catalyzes the C1-decarboxylation of 4-hydroxy-3-methoxy-5-(all-trans-polyprenyl)benzoic acid into 2-methoxy-6-(all-trans-polyprenyl)phenol during ubiquinone biosynthesis.</text>
</comment>
<dbReference type="AlphaFoldDB" id="G0VBQ4"/>
<keyword evidence="7" id="KW-0479">Metal-binding</keyword>
<dbReference type="FunCoup" id="G0VBQ4">
    <property type="interactions" value="569"/>
</dbReference>
<keyword evidence="8" id="KW-1133">Transmembrane helix</keyword>
<dbReference type="GO" id="GO:0008270">
    <property type="term" value="F:zinc ion binding"/>
    <property type="evidence" value="ECO:0007669"/>
    <property type="project" value="UniProtKB-UniRule"/>
</dbReference>
<gene>
    <name evidence="9" type="primary">NCAS0B02960</name>
    <name evidence="7" type="synonym">COQ4</name>
    <name evidence="9" type="ordered locus">NCAS_0B02960</name>
</gene>
<dbReference type="PANTHER" id="PTHR12922">
    <property type="entry name" value="UBIQUINONE BIOSYNTHESIS PROTEIN"/>
    <property type="match status" value="1"/>
</dbReference>
<evidence type="ECO:0000313" key="9">
    <source>
        <dbReference type="EMBL" id="CCC68380.1"/>
    </source>
</evidence>
<evidence type="ECO:0000256" key="8">
    <source>
        <dbReference type="SAM" id="Phobius"/>
    </source>
</evidence>
<dbReference type="EMBL" id="HE576753">
    <property type="protein sequence ID" value="CCC68380.1"/>
    <property type="molecule type" value="Genomic_DNA"/>
</dbReference>
<comment type="subunit">
    <text evidence="7">Component of a multi-subunit COQ enzyme complex, composed of at least COQ3, COQ4, COQ5, COQ6, COQ7 and COQ9.</text>
</comment>
<keyword evidence="8" id="KW-0812">Transmembrane</keyword>
<dbReference type="GO" id="GO:0031314">
    <property type="term" value="C:extrinsic component of mitochondrial inner membrane"/>
    <property type="evidence" value="ECO:0007669"/>
    <property type="project" value="UniProtKB-UniRule"/>
</dbReference>
<feature type="binding site" evidence="7">
    <location>
        <position position="219"/>
    </location>
    <ligand>
        <name>Zn(2+)</name>
        <dbReference type="ChEBI" id="CHEBI:29105"/>
    </ligand>
</feature>
<dbReference type="Proteomes" id="UP000001640">
    <property type="component" value="Chromosome 2"/>
</dbReference>
<dbReference type="Pfam" id="PF05019">
    <property type="entry name" value="Coq4"/>
    <property type="match status" value="1"/>
</dbReference>
<feature type="binding site" evidence="7">
    <location>
        <position position="231"/>
    </location>
    <ligand>
        <name>Zn(2+)</name>
        <dbReference type="ChEBI" id="CHEBI:29105"/>
    </ligand>
</feature>
<dbReference type="UniPathway" id="UPA00232"/>
<accession>G0VBQ4</accession>
<keyword evidence="5 7" id="KW-0456">Lyase</keyword>
<dbReference type="STRING" id="1064592.G0VBQ4"/>
<dbReference type="InterPro" id="IPR027540">
    <property type="entry name" value="Coq4_euk"/>
</dbReference>
<comment type="catalytic activity">
    <reaction evidence="7">
        <text>a 4-hydroxy-3-methoxy-5-(all-trans-polyprenyl)benzoate + H(+) = a 2-methoxy-6-(all-trans-polyprenyl)phenol + CO2</text>
        <dbReference type="Rhea" id="RHEA:81179"/>
        <dbReference type="Rhea" id="RHEA-COMP:9551"/>
        <dbReference type="Rhea" id="RHEA-COMP:10931"/>
        <dbReference type="ChEBI" id="CHEBI:15378"/>
        <dbReference type="ChEBI" id="CHEBI:16526"/>
        <dbReference type="ChEBI" id="CHEBI:62731"/>
        <dbReference type="ChEBI" id="CHEBI:84443"/>
        <dbReference type="EC" id="4.1.1.130"/>
    </reaction>
</comment>
<keyword evidence="7" id="KW-0862">Zinc</keyword>
<evidence type="ECO:0000256" key="2">
    <source>
        <dbReference type="ARBA" id="ARBA00022792"/>
    </source>
</evidence>
<dbReference type="InParanoid" id="G0VBQ4"/>
<organism evidence="9 10">
    <name type="scientific">Naumovozyma castellii</name>
    <name type="common">Yeast</name>
    <name type="synonym">Saccharomyces castellii</name>
    <dbReference type="NCBI Taxonomy" id="27288"/>
    <lineage>
        <taxon>Eukaryota</taxon>
        <taxon>Fungi</taxon>
        <taxon>Dikarya</taxon>
        <taxon>Ascomycota</taxon>
        <taxon>Saccharomycotina</taxon>
        <taxon>Saccharomycetes</taxon>
        <taxon>Saccharomycetales</taxon>
        <taxon>Saccharomycetaceae</taxon>
        <taxon>Naumovozyma</taxon>
    </lineage>
</organism>